<evidence type="ECO:0000259" key="3">
    <source>
        <dbReference type="Pfam" id="PF07007"/>
    </source>
</evidence>
<dbReference type="PANTHER" id="PTHR39176">
    <property type="entry name" value="PERIPLASMIC PROTEIN-RELATED"/>
    <property type="match status" value="1"/>
</dbReference>
<feature type="compositionally biased region" description="Polar residues" evidence="1">
    <location>
        <begin position="25"/>
        <end position="40"/>
    </location>
</feature>
<dbReference type="Proteomes" id="UP001232343">
    <property type="component" value="Unassembled WGS sequence"/>
</dbReference>
<dbReference type="PANTHER" id="PTHR39176:SF1">
    <property type="entry name" value="PERIPLASMIC PROTEIN"/>
    <property type="match status" value="1"/>
</dbReference>
<gene>
    <name evidence="4" type="ORF">J2S14_001473</name>
</gene>
<dbReference type="EMBL" id="JAUSUO010000002">
    <property type="protein sequence ID" value="MDQ0342661.1"/>
    <property type="molecule type" value="Genomic_DNA"/>
</dbReference>
<evidence type="ECO:0000256" key="1">
    <source>
        <dbReference type="SAM" id="MobiDB-lite"/>
    </source>
</evidence>
<dbReference type="Gene3D" id="1.20.1270.180">
    <property type="match status" value="1"/>
</dbReference>
<dbReference type="Pfam" id="PF07007">
    <property type="entry name" value="LprI"/>
    <property type="match status" value="1"/>
</dbReference>
<protein>
    <submittedName>
        <fullName evidence="4">Uncharacterized protein YecT (DUF1311 family)/predicted small lipoprotein YifL</fullName>
    </submittedName>
</protein>
<feature type="compositionally biased region" description="Polar residues" evidence="1">
    <location>
        <begin position="63"/>
        <end position="82"/>
    </location>
</feature>
<dbReference type="PROSITE" id="PS51257">
    <property type="entry name" value="PROKAR_LIPOPROTEIN"/>
    <property type="match status" value="1"/>
</dbReference>
<name>A0ABU0D2N5_9BACI</name>
<sequence>MKNNRKFLMVILTVVLVILTACGNSSDKSNAEPNNQSSNNDENKTEHSLEDTDKSELNDQRDISSTNTNDGESLKTNNTGTTESKKEEYIEKLNDTKKEMDELLSNSNDTATYAMKKVEGDRYDAWDELLNEVYGVLKEQLAKEEMDQLREEQRNWIKYRDDTALEASKKYKGGTAEHLEYVTVLANLTEERCYELVESYM</sequence>
<keyword evidence="5" id="KW-1185">Reference proteome</keyword>
<feature type="domain" description="Lysozyme inhibitor LprI-like N-terminal" evidence="3">
    <location>
        <begin position="107"/>
        <end position="196"/>
    </location>
</feature>
<keyword evidence="4" id="KW-0449">Lipoprotein</keyword>
<dbReference type="RefSeq" id="WP_244680800.1">
    <property type="nucleotide sequence ID" value="NZ_JALIRM010000002.1"/>
</dbReference>
<accession>A0ABU0D2N5</accession>
<feature type="compositionally biased region" description="Basic and acidic residues" evidence="1">
    <location>
        <begin position="41"/>
        <end position="62"/>
    </location>
</feature>
<comment type="caution">
    <text evidence="4">The sequence shown here is derived from an EMBL/GenBank/DDBJ whole genome shotgun (WGS) entry which is preliminary data.</text>
</comment>
<evidence type="ECO:0000313" key="5">
    <source>
        <dbReference type="Proteomes" id="UP001232343"/>
    </source>
</evidence>
<proteinExistence type="predicted"/>
<feature type="chain" id="PRO_5046666617" evidence="2">
    <location>
        <begin position="32"/>
        <end position="201"/>
    </location>
</feature>
<feature type="signal peptide" evidence="2">
    <location>
        <begin position="1"/>
        <end position="31"/>
    </location>
</feature>
<keyword evidence="2" id="KW-0732">Signal</keyword>
<reference evidence="4 5" key="1">
    <citation type="submission" date="2023-07" db="EMBL/GenBank/DDBJ databases">
        <title>Genomic Encyclopedia of Type Strains, Phase IV (KMG-IV): sequencing the most valuable type-strain genomes for metagenomic binning, comparative biology and taxonomic classification.</title>
        <authorList>
            <person name="Goeker M."/>
        </authorList>
    </citation>
    <scope>NUCLEOTIDE SEQUENCE [LARGE SCALE GENOMIC DNA]</scope>
    <source>
        <strain evidence="4 5">DSM 27848</strain>
    </source>
</reference>
<dbReference type="InterPro" id="IPR009739">
    <property type="entry name" value="LprI-like_N"/>
</dbReference>
<feature type="region of interest" description="Disordered" evidence="1">
    <location>
        <begin position="25"/>
        <end position="88"/>
    </location>
</feature>
<organism evidence="4 5">
    <name type="scientific">Lederbergia wuyishanensis</name>
    <dbReference type="NCBI Taxonomy" id="1347903"/>
    <lineage>
        <taxon>Bacteria</taxon>
        <taxon>Bacillati</taxon>
        <taxon>Bacillota</taxon>
        <taxon>Bacilli</taxon>
        <taxon>Bacillales</taxon>
        <taxon>Bacillaceae</taxon>
        <taxon>Lederbergia</taxon>
    </lineage>
</organism>
<evidence type="ECO:0000313" key="4">
    <source>
        <dbReference type="EMBL" id="MDQ0342661.1"/>
    </source>
</evidence>
<evidence type="ECO:0000256" key="2">
    <source>
        <dbReference type="SAM" id="SignalP"/>
    </source>
</evidence>